<accession>A0ABM1F9H4</accession>
<evidence type="ECO:0000313" key="3">
    <source>
        <dbReference type="RefSeq" id="XP_014681095.1"/>
    </source>
</evidence>
<dbReference type="Gene3D" id="1.10.720.30">
    <property type="entry name" value="SAP domain"/>
    <property type="match status" value="1"/>
</dbReference>
<evidence type="ECO:0000259" key="1">
    <source>
        <dbReference type="SMART" id="SM00513"/>
    </source>
</evidence>
<organism evidence="2 3">
    <name type="scientific">Priapulus caudatus</name>
    <name type="common">Priapulid worm</name>
    <dbReference type="NCBI Taxonomy" id="37621"/>
    <lineage>
        <taxon>Eukaryota</taxon>
        <taxon>Metazoa</taxon>
        <taxon>Ecdysozoa</taxon>
        <taxon>Scalidophora</taxon>
        <taxon>Priapulida</taxon>
        <taxon>Priapulimorpha</taxon>
        <taxon>Priapulimorphida</taxon>
        <taxon>Priapulidae</taxon>
        <taxon>Priapulus</taxon>
    </lineage>
</organism>
<protein>
    <submittedName>
        <fullName evidence="3">Uncharacterized protein LOC106820991</fullName>
    </submittedName>
</protein>
<dbReference type="RefSeq" id="XP_014681095.1">
    <property type="nucleotide sequence ID" value="XM_014825609.1"/>
</dbReference>
<evidence type="ECO:0000313" key="2">
    <source>
        <dbReference type="Proteomes" id="UP000695022"/>
    </source>
</evidence>
<keyword evidence="2" id="KW-1185">Reference proteome</keyword>
<name>A0ABM1F9H4_PRICU</name>
<feature type="domain" description="SAP" evidence="1">
    <location>
        <begin position="7"/>
        <end position="41"/>
    </location>
</feature>
<reference evidence="3" key="1">
    <citation type="submission" date="2025-08" db="UniProtKB">
        <authorList>
            <consortium name="RefSeq"/>
        </authorList>
    </citation>
    <scope>IDENTIFICATION</scope>
</reference>
<sequence>MPNEREYGKWKLGELKEELGKRRAKKSGKKADLVKRLEQYDRNNNFGKEQLEDEHAYKITTPPAEMYKDLNADSEFPNGASIGGRVTYLHLMPLLKTGPFARNFKLSVSAQWAKLPMHIASI</sequence>
<dbReference type="Pfam" id="PF02037">
    <property type="entry name" value="SAP"/>
    <property type="match status" value="1"/>
</dbReference>
<dbReference type="InterPro" id="IPR003034">
    <property type="entry name" value="SAP_dom"/>
</dbReference>
<dbReference type="SMART" id="SM00513">
    <property type="entry name" value="SAP"/>
    <property type="match status" value="1"/>
</dbReference>
<dbReference type="Proteomes" id="UP000695022">
    <property type="component" value="Unplaced"/>
</dbReference>
<proteinExistence type="predicted"/>
<dbReference type="SUPFAM" id="SSF68906">
    <property type="entry name" value="SAP domain"/>
    <property type="match status" value="1"/>
</dbReference>
<dbReference type="GeneID" id="106820991"/>
<gene>
    <name evidence="3" type="primary">LOC106820991</name>
</gene>
<dbReference type="InterPro" id="IPR036361">
    <property type="entry name" value="SAP_dom_sf"/>
</dbReference>